<keyword evidence="4" id="KW-1185">Reference proteome</keyword>
<accession>F5YG99</accession>
<dbReference type="KEGG" id="taz:TREAZ_3642"/>
<name>F5YG99_LEAAZ</name>
<dbReference type="Gene3D" id="3.40.1400.10">
    <property type="entry name" value="Sugar-phosphate isomerase, RpiB/LacA/LacB"/>
    <property type="match status" value="1"/>
</dbReference>
<dbReference type="OrthoDB" id="1778624at2"/>
<evidence type="ECO:0000256" key="2">
    <source>
        <dbReference type="ARBA" id="ARBA00023235"/>
    </source>
</evidence>
<dbReference type="PANTHER" id="PTHR43732">
    <property type="entry name" value="RIBOSE 5-PHOSPHATE ISOMERASE-RELATED"/>
    <property type="match status" value="1"/>
</dbReference>
<dbReference type="RefSeq" id="WP_015711940.1">
    <property type="nucleotide sequence ID" value="NC_015577.1"/>
</dbReference>
<dbReference type="AlphaFoldDB" id="F5YG99"/>
<reference evidence="3 4" key="2">
    <citation type="journal article" date="2011" name="ISME J.">
        <title>RNA-seq reveals cooperative metabolic interactions between two termite-gut spirochete species in co-culture.</title>
        <authorList>
            <person name="Rosenthal A.Z."/>
            <person name="Matson E.G."/>
            <person name="Eldar A."/>
            <person name="Leadbetter J.R."/>
        </authorList>
    </citation>
    <scope>NUCLEOTIDE SEQUENCE [LARGE SCALE GENOMIC DNA]</scope>
    <source>
        <strain evidence="4">ATCC BAA-888 / DSM 13862 / ZAS-9</strain>
    </source>
</reference>
<dbReference type="EMBL" id="CP001841">
    <property type="protein sequence ID" value="AEF82595.1"/>
    <property type="molecule type" value="Genomic_DNA"/>
</dbReference>
<dbReference type="Proteomes" id="UP000009222">
    <property type="component" value="Chromosome"/>
</dbReference>
<dbReference type="InParanoid" id="F5YG99"/>
<dbReference type="SUPFAM" id="SSF89623">
    <property type="entry name" value="Ribose/Galactose isomerase RpiB/AlsB"/>
    <property type="match status" value="1"/>
</dbReference>
<evidence type="ECO:0000256" key="1">
    <source>
        <dbReference type="ARBA" id="ARBA00008754"/>
    </source>
</evidence>
<reference evidence="4" key="1">
    <citation type="submission" date="2009-12" db="EMBL/GenBank/DDBJ databases">
        <title>Complete sequence of Treponema azotonutricium strain ZAS-9.</title>
        <authorList>
            <person name="Tetu S.G."/>
            <person name="Matson E."/>
            <person name="Ren Q."/>
            <person name="Seshadri R."/>
            <person name="Elbourne L."/>
            <person name="Hassan K.A."/>
            <person name="Durkin A."/>
            <person name="Radune D."/>
            <person name="Mohamoud Y."/>
            <person name="Shay R."/>
            <person name="Jin S."/>
            <person name="Zhang X."/>
            <person name="Lucey K."/>
            <person name="Ballor N.R."/>
            <person name="Ottesen E."/>
            <person name="Rosenthal R."/>
            <person name="Allen A."/>
            <person name="Leadbetter J.R."/>
            <person name="Paulsen I.T."/>
        </authorList>
    </citation>
    <scope>NUCLEOTIDE SEQUENCE [LARGE SCALE GENOMIC DNA]</scope>
    <source>
        <strain evidence="4">ATCC BAA-888 / DSM 13862 / ZAS-9</strain>
    </source>
</reference>
<sequence>MHEIVIGCDEAAVNLKRIFIKLLQEMNISVEDVGVRNDEDKTAYPLVASAVCKKIIASGYTKRGILICGTGIGMCIAANKFRGIRAAVCHDIYSAQRSILSNNGNIACFGERVIGTELAKAILREWVKLEFKNGPSTPKVEEIVKVEWENFK</sequence>
<proteinExistence type="inferred from homology"/>
<organism evidence="3 4">
    <name type="scientific">Leadbettera azotonutricia (strain ATCC BAA-888 / DSM 13862 / ZAS-9)</name>
    <name type="common">Treponema azotonutricium</name>
    <dbReference type="NCBI Taxonomy" id="545695"/>
    <lineage>
        <taxon>Bacteria</taxon>
        <taxon>Pseudomonadati</taxon>
        <taxon>Spirochaetota</taxon>
        <taxon>Spirochaetia</taxon>
        <taxon>Spirochaetales</taxon>
        <taxon>Breznakiellaceae</taxon>
        <taxon>Leadbettera</taxon>
    </lineage>
</organism>
<dbReference type="STRING" id="545695.TREAZ_3642"/>
<dbReference type="NCBIfam" id="TIGR00689">
    <property type="entry name" value="rpiB_lacA_lacB"/>
    <property type="match status" value="1"/>
</dbReference>
<dbReference type="GO" id="GO:0004751">
    <property type="term" value="F:ribose-5-phosphate isomerase activity"/>
    <property type="evidence" value="ECO:0007669"/>
    <property type="project" value="UniProtKB-EC"/>
</dbReference>
<dbReference type="NCBIfam" id="NF004051">
    <property type="entry name" value="PRK05571.1"/>
    <property type="match status" value="1"/>
</dbReference>
<dbReference type="InterPro" id="IPR003500">
    <property type="entry name" value="RpiB_LacA_LacB"/>
</dbReference>
<dbReference type="eggNOG" id="COG0698">
    <property type="taxonomic scope" value="Bacteria"/>
</dbReference>
<dbReference type="HOGENOM" id="CLU_091396_1_2_12"/>
<dbReference type="NCBIfam" id="TIGR01120">
    <property type="entry name" value="rpiB"/>
    <property type="match status" value="1"/>
</dbReference>
<gene>
    <name evidence="3" type="primary">rpiB_2</name>
    <name evidence="3" type="ordered locus">TREAZ_3642</name>
</gene>
<comment type="similarity">
    <text evidence="1">Belongs to the LacAB/RpiB family.</text>
</comment>
<keyword evidence="2 3" id="KW-0413">Isomerase</keyword>
<dbReference type="GO" id="GO:0005975">
    <property type="term" value="P:carbohydrate metabolic process"/>
    <property type="evidence" value="ECO:0007669"/>
    <property type="project" value="InterPro"/>
</dbReference>
<dbReference type="PIRSF" id="PIRSF005384">
    <property type="entry name" value="RpiB_LacA_B"/>
    <property type="match status" value="1"/>
</dbReference>
<dbReference type="InterPro" id="IPR036569">
    <property type="entry name" value="RpiB_LacA_LacB_sf"/>
</dbReference>
<dbReference type="PANTHER" id="PTHR43732:SF1">
    <property type="entry name" value="RIBOSE 5-PHOSPHATE ISOMERASE"/>
    <property type="match status" value="1"/>
</dbReference>
<evidence type="ECO:0000313" key="4">
    <source>
        <dbReference type="Proteomes" id="UP000009222"/>
    </source>
</evidence>
<dbReference type="Pfam" id="PF02502">
    <property type="entry name" value="LacAB_rpiB"/>
    <property type="match status" value="1"/>
</dbReference>
<dbReference type="EC" id="5.3.1.6" evidence="3"/>
<dbReference type="InterPro" id="IPR004785">
    <property type="entry name" value="RpiB"/>
</dbReference>
<dbReference type="InterPro" id="IPR051812">
    <property type="entry name" value="SPI_LacAB/RpiB"/>
</dbReference>
<evidence type="ECO:0000313" key="3">
    <source>
        <dbReference type="EMBL" id="AEF82595.1"/>
    </source>
</evidence>
<dbReference type="FunCoup" id="F5YG99">
    <property type="interactions" value="182"/>
</dbReference>
<protein>
    <submittedName>
        <fullName evidence="3">Ribose-5-phosphate isomerase B</fullName>
        <ecNumber evidence="3">5.3.1.6</ecNumber>
    </submittedName>
</protein>